<protein>
    <submittedName>
        <fullName evidence="1">Contig61, whole genome shotgun sequence</fullName>
    </submittedName>
</protein>
<accession>A0A0D0IZ37</accession>
<evidence type="ECO:0000313" key="2">
    <source>
        <dbReference type="Proteomes" id="UP000032046"/>
    </source>
</evidence>
<proteinExistence type="predicted"/>
<gene>
    <name evidence="1" type="ORF">ST44_08370</name>
</gene>
<keyword evidence="2" id="KW-1185">Reference proteome</keyword>
<dbReference type="Proteomes" id="UP000032046">
    <property type="component" value="Unassembled WGS sequence"/>
</dbReference>
<name>A0A0D0IZ37_9BACT</name>
<sequence length="174" mass="18792">MSGLGDLGKLAKAFGGKIVDGTDTIETKEGKTILKSNRQRIVIEKDGSMTIDDGEGNVMKIGADGNVKGMQQSASKPLVGSNTDPIQQFGNLRAAYLNNLRDNIDNTNLLTGLANSILDLCKQKGSVMTMDERALCIDGMKELQERTPDKYIKGIFNVAINSLKKISGTWLQGK</sequence>
<comment type="caution">
    <text evidence="1">The sequence shown here is derived from an EMBL/GenBank/DDBJ whole genome shotgun (WGS) entry which is preliminary data.</text>
</comment>
<dbReference type="AlphaFoldDB" id="A0A0D0IZ37"/>
<organism evidence="1 2">
    <name type="scientific">Prevotella pectinovora</name>
    <dbReference type="NCBI Taxonomy" id="1602169"/>
    <lineage>
        <taxon>Bacteria</taxon>
        <taxon>Pseudomonadati</taxon>
        <taxon>Bacteroidota</taxon>
        <taxon>Bacteroidia</taxon>
        <taxon>Bacteroidales</taxon>
        <taxon>Prevotellaceae</taxon>
        <taxon>Prevotella</taxon>
    </lineage>
</organism>
<evidence type="ECO:0000313" key="1">
    <source>
        <dbReference type="EMBL" id="KIP61926.1"/>
    </source>
</evidence>
<reference evidence="1 2" key="1">
    <citation type="submission" date="2015-01" db="EMBL/GenBank/DDBJ databases">
        <title>Comparative genomics of non-oral Prevotella species.</title>
        <authorList>
            <person name="Accetto T."/>
            <person name="Nograsek B."/>
            <person name="Avgustin G."/>
        </authorList>
    </citation>
    <scope>NUCLEOTIDE SEQUENCE [LARGE SCALE GENOMIC DNA]</scope>
    <source>
        <strain evidence="1 2">P5-119</strain>
    </source>
</reference>
<dbReference type="EMBL" id="JXQK01000061">
    <property type="protein sequence ID" value="KIP61926.1"/>
    <property type="molecule type" value="Genomic_DNA"/>
</dbReference>